<feature type="domain" description="ABC transporter" evidence="11">
    <location>
        <begin position="352"/>
        <end position="585"/>
    </location>
</feature>
<evidence type="ECO:0000256" key="5">
    <source>
        <dbReference type="ARBA" id="ARBA00022692"/>
    </source>
</evidence>
<dbReference type="OrthoDB" id="9760168at2"/>
<dbReference type="EMBL" id="FOAP01000034">
    <property type="protein sequence ID" value="SEN22634.1"/>
    <property type="molecule type" value="Genomic_DNA"/>
</dbReference>
<reference evidence="14" key="1">
    <citation type="submission" date="2016-10" db="EMBL/GenBank/DDBJ databases">
        <authorList>
            <person name="Varghese N."/>
            <person name="Submissions S."/>
        </authorList>
    </citation>
    <scope>NUCLEOTIDE SEQUENCE [LARGE SCALE GENOMIC DNA]</scope>
    <source>
        <strain evidence="14">DSM 17044</strain>
    </source>
</reference>
<feature type="transmembrane region" description="Helical" evidence="10">
    <location>
        <begin position="20"/>
        <end position="41"/>
    </location>
</feature>
<evidence type="ECO:0000256" key="7">
    <source>
        <dbReference type="ARBA" id="ARBA00022840"/>
    </source>
</evidence>
<evidence type="ECO:0000256" key="9">
    <source>
        <dbReference type="ARBA" id="ARBA00023136"/>
    </source>
</evidence>
<proteinExistence type="predicted"/>
<dbReference type="SMART" id="SM00382">
    <property type="entry name" value="AAA"/>
    <property type="match status" value="1"/>
</dbReference>
<dbReference type="SUPFAM" id="SSF90123">
    <property type="entry name" value="ABC transporter transmembrane region"/>
    <property type="match status" value="1"/>
</dbReference>
<dbReference type="GO" id="GO:0016887">
    <property type="term" value="F:ATP hydrolysis activity"/>
    <property type="evidence" value="ECO:0007669"/>
    <property type="project" value="InterPro"/>
</dbReference>
<dbReference type="InterPro" id="IPR011527">
    <property type="entry name" value="ABC1_TM_dom"/>
</dbReference>
<dbReference type="GO" id="GO:0090374">
    <property type="term" value="P:oligopeptide export from mitochondrion"/>
    <property type="evidence" value="ECO:0007669"/>
    <property type="project" value="TreeGrafter"/>
</dbReference>
<evidence type="ECO:0000256" key="8">
    <source>
        <dbReference type="ARBA" id="ARBA00022989"/>
    </source>
</evidence>
<dbReference type="InterPro" id="IPR039421">
    <property type="entry name" value="Type_1_exporter"/>
</dbReference>
<dbReference type="Gene3D" id="1.20.1560.10">
    <property type="entry name" value="ABC transporter type 1, transmembrane domain"/>
    <property type="match status" value="1"/>
</dbReference>
<evidence type="ECO:0000256" key="10">
    <source>
        <dbReference type="SAM" id="Phobius"/>
    </source>
</evidence>
<keyword evidence="6" id="KW-0547">Nucleotide-binding</keyword>
<evidence type="ECO:0000259" key="11">
    <source>
        <dbReference type="PROSITE" id="PS50893"/>
    </source>
</evidence>
<sequence length="595" mass="63015">MRTGTALLRLLHYGRPHVGVLASALACMVLLGLGTGAYAYLMGPALGFLLSGGTEGFSGPHAIPWLSTLPREAALWGFPVLVIAVGVFKGVGYLGQFFFMGLFAQRVVRDLRRELFLRLTALAPSQLSRERTGDLLSRFSADMTAVEWAAMYTVGSYLRDSLQVIVLAGVALSMSPVLGGLMLAVIPLAVLPASRLTKKALRGTREGQTQLGHLAGQLHEGLGGLRTIQAFNGQAAELERFSAHTKAHEEAVVSAAWARGGVPGLMEVLAAAALAGALAYTAATRAMEPEALLSLLTAVILVYQPVKDLGRVTQFAMQAGAAGERLFALLDLRHPVEDAPDAVAAPPLTQSLRFEDVHYAYGARRALDGLTLELPVGKVTALVGPSGGGKSTVASLLLRFERPQSGRLLLDGVDADRYLAATVRAQFALVTQEPLLFSGSVLDNLRFARPEATLEEVEAAARVAHADGFIRALPEGYHTRIGERGVTLSGGQRQRLCIARAVLSRAPVLVLDEATSSLDPESEREVQSALAAVLPGRTALVIAHRLSTVTGADLTHVVEAGRVVESGHHLDLLRAGGRYAALWNLQTVGSERGAA</sequence>
<keyword evidence="8 10" id="KW-1133">Transmembrane helix</keyword>
<dbReference type="PROSITE" id="PS00211">
    <property type="entry name" value="ABC_TRANSPORTER_1"/>
    <property type="match status" value="1"/>
</dbReference>
<protein>
    <submittedName>
        <fullName evidence="13">ATP-binding cassette, subfamily B, MsbA</fullName>
    </submittedName>
</protein>
<feature type="transmembrane region" description="Helical" evidence="10">
    <location>
        <begin position="164"/>
        <end position="191"/>
    </location>
</feature>
<dbReference type="GO" id="GO:0005886">
    <property type="term" value="C:plasma membrane"/>
    <property type="evidence" value="ECO:0007669"/>
    <property type="project" value="UniProtKB-SubCell"/>
</dbReference>
<keyword evidence="4" id="KW-0997">Cell inner membrane</keyword>
<evidence type="ECO:0000259" key="12">
    <source>
        <dbReference type="PROSITE" id="PS50929"/>
    </source>
</evidence>
<evidence type="ECO:0000256" key="2">
    <source>
        <dbReference type="ARBA" id="ARBA00022448"/>
    </source>
</evidence>
<dbReference type="GO" id="GO:0005524">
    <property type="term" value="F:ATP binding"/>
    <property type="evidence" value="ECO:0007669"/>
    <property type="project" value="UniProtKB-KW"/>
</dbReference>
<evidence type="ECO:0000256" key="1">
    <source>
        <dbReference type="ARBA" id="ARBA00004651"/>
    </source>
</evidence>
<dbReference type="FunFam" id="3.40.50.300:FF:001001">
    <property type="entry name" value="Multidrug ABC transporter ATP-binding protein"/>
    <property type="match status" value="1"/>
</dbReference>
<dbReference type="PROSITE" id="PS51257">
    <property type="entry name" value="PROKAR_LIPOPROTEIN"/>
    <property type="match status" value="1"/>
</dbReference>
<dbReference type="SUPFAM" id="SSF52540">
    <property type="entry name" value="P-loop containing nucleoside triphosphate hydrolases"/>
    <property type="match status" value="1"/>
</dbReference>
<dbReference type="Pfam" id="PF00664">
    <property type="entry name" value="ABC_membrane"/>
    <property type="match status" value="1"/>
</dbReference>
<evidence type="ECO:0000313" key="14">
    <source>
        <dbReference type="Proteomes" id="UP000182719"/>
    </source>
</evidence>
<dbReference type="InterPro" id="IPR003593">
    <property type="entry name" value="AAA+_ATPase"/>
</dbReference>
<dbReference type="RefSeq" id="WP_075011223.1">
    <property type="nucleotide sequence ID" value="NZ_FOAP01000034.1"/>
</dbReference>
<keyword evidence="5 10" id="KW-0812">Transmembrane</keyword>
<keyword evidence="9 10" id="KW-0472">Membrane</keyword>
<dbReference type="Pfam" id="PF00005">
    <property type="entry name" value="ABC_tran"/>
    <property type="match status" value="1"/>
</dbReference>
<dbReference type="PROSITE" id="PS50929">
    <property type="entry name" value="ABC_TM1F"/>
    <property type="match status" value="1"/>
</dbReference>
<feature type="domain" description="ABC transmembrane type-1" evidence="12">
    <location>
        <begin position="24"/>
        <end position="318"/>
    </location>
</feature>
<evidence type="ECO:0000313" key="13">
    <source>
        <dbReference type="EMBL" id="SEN22634.1"/>
    </source>
</evidence>
<dbReference type="InterPro" id="IPR017871">
    <property type="entry name" value="ABC_transporter-like_CS"/>
</dbReference>
<dbReference type="Gene3D" id="3.40.50.300">
    <property type="entry name" value="P-loop containing nucleotide triphosphate hydrolases"/>
    <property type="match status" value="1"/>
</dbReference>
<feature type="transmembrane region" description="Helical" evidence="10">
    <location>
        <begin position="74"/>
        <end position="103"/>
    </location>
</feature>
<keyword evidence="3" id="KW-1003">Cell membrane</keyword>
<dbReference type="InterPro" id="IPR036640">
    <property type="entry name" value="ABC1_TM_sf"/>
</dbReference>
<evidence type="ECO:0000256" key="6">
    <source>
        <dbReference type="ARBA" id="ARBA00022741"/>
    </source>
</evidence>
<organism evidence="13 14">
    <name type="scientific">Stigmatella aurantiaca</name>
    <dbReference type="NCBI Taxonomy" id="41"/>
    <lineage>
        <taxon>Bacteria</taxon>
        <taxon>Pseudomonadati</taxon>
        <taxon>Myxococcota</taxon>
        <taxon>Myxococcia</taxon>
        <taxon>Myxococcales</taxon>
        <taxon>Cystobacterineae</taxon>
        <taxon>Archangiaceae</taxon>
        <taxon>Stigmatella</taxon>
    </lineage>
</organism>
<dbReference type="PROSITE" id="PS50893">
    <property type="entry name" value="ABC_TRANSPORTER_2"/>
    <property type="match status" value="1"/>
</dbReference>
<gene>
    <name evidence="13" type="ORF">SAMN05444354_13471</name>
</gene>
<name>A0A1H8EU29_STIAU</name>
<dbReference type="GO" id="GO:0015421">
    <property type="term" value="F:ABC-type oligopeptide transporter activity"/>
    <property type="evidence" value="ECO:0007669"/>
    <property type="project" value="TreeGrafter"/>
</dbReference>
<dbReference type="InterPro" id="IPR003439">
    <property type="entry name" value="ABC_transporter-like_ATP-bd"/>
</dbReference>
<dbReference type="InterPro" id="IPR027417">
    <property type="entry name" value="P-loop_NTPase"/>
</dbReference>
<accession>A0A1H8EU29</accession>
<comment type="subcellular location">
    <subcellularLocation>
        <location evidence="1">Cell membrane</location>
        <topology evidence="1">Multi-pass membrane protein</topology>
    </subcellularLocation>
</comment>
<keyword evidence="7 13" id="KW-0067">ATP-binding</keyword>
<evidence type="ECO:0000256" key="3">
    <source>
        <dbReference type="ARBA" id="ARBA00022475"/>
    </source>
</evidence>
<dbReference type="AlphaFoldDB" id="A0A1H8EU29"/>
<dbReference type="PANTHER" id="PTHR43394">
    <property type="entry name" value="ATP-DEPENDENT PERMEASE MDL1, MITOCHONDRIAL"/>
    <property type="match status" value="1"/>
</dbReference>
<keyword evidence="14" id="KW-1185">Reference proteome</keyword>
<evidence type="ECO:0000256" key="4">
    <source>
        <dbReference type="ARBA" id="ARBA00022519"/>
    </source>
</evidence>
<dbReference type="CDD" id="cd18552">
    <property type="entry name" value="ABC_6TM_MsbA_like"/>
    <property type="match status" value="1"/>
</dbReference>
<dbReference type="PANTHER" id="PTHR43394:SF1">
    <property type="entry name" value="ATP-BINDING CASSETTE SUB-FAMILY B MEMBER 10, MITOCHONDRIAL"/>
    <property type="match status" value="1"/>
</dbReference>
<keyword evidence="2" id="KW-0813">Transport</keyword>
<dbReference type="Proteomes" id="UP000182719">
    <property type="component" value="Unassembled WGS sequence"/>
</dbReference>